<feature type="compositionally biased region" description="Basic and acidic residues" evidence="1">
    <location>
        <begin position="275"/>
        <end position="285"/>
    </location>
</feature>
<feature type="region of interest" description="Disordered" evidence="1">
    <location>
        <begin position="479"/>
        <end position="534"/>
    </location>
</feature>
<sequence>MTDRATAIITEIEAKWLITRTLSTLKEKTDELIREFFDNPCTKTARAVAEAAQELRKRQQSEAEAEDAMEVEGTGPSGMPKAPAPKEKVATALKRRNVEDHEGRKRRSPTVNEEVMKVVKKEEFDALIRPRIETLDEAMRRRMEKGKGKAMDLATSGAGKATDEITVHKIVAPKKRATAKLKSMVGSETDEPRRRPEPSSDEGEEFPELSNDDEESDSGKRRNPRRQAKPRKGSMALPKVEIVERNMHGMTHLPSLGPQANQRAWQETLSAPAEGADKRRQRDEVPLMPAKWQVFVQETNRRMDDMAQQIGDLGREVNKRARSKWLGRHGRLGRTKERTGISGSGLNIQENIEPAEPAPPAPASLPPPLPDMPPPPPTVAPPCTPPPAPHHPLSPSQAPASPSTPPPHSPSPTHSLSLPHELPTASSVPAPSQTRAASEDVNMDLASSPAAAAPIVTVQEPTPCSNTALANLSHALAQLQVPPPRMTRARSATPTETVRRSTRSTSRTPAPDDSKAAKRKATSGAVTNTKRLKK</sequence>
<comment type="caution">
    <text evidence="2">The sequence shown here is derived from an EMBL/GenBank/DDBJ whole genome shotgun (WGS) entry which is preliminary data.</text>
</comment>
<gene>
    <name evidence="2" type="ORF">BDN71DRAFT_1512429</name>
</gene>
<proteinExistence type="predicted"/>
<feature type="region of interest" description="Disordered" evidence="1">
    <location>
        <begin position="56"/>
        <end position="86"/>
    </location>
</feature>
<evidence type="ECO:0000313" key="2">
    <source>
        <dbReference type="EMBL" id="KAF9489132.1"/>
    </source>
</evidence>
<name>A0A9P5ZIZ5_PLEER</name>
<feature type="compositionally biased region" description="Low complexity" evidence="1">
    <location>
        <begin position="411"/>
        <end position="420"/>
    </location>
</feature>
<protein>
    <submittedName>
        <fullName evidence="2">Uncharacterized protein</fullName>
    </submittedName>
</protein>
<feature type="compositionally biased region" description="Pro residues" evidence="1">
    <location>
        <begin position="356"/>
        <end position="392"/>
    </location>
</feature>
<feature type="compositionally biased region" description="Polar residues" evidence="1">
    <location>
        <begin position="524"/>
        <end position="534"/>
    </location>
</feature>
<feature type="region of interest" description="Disordered" evidence="1">
    <location>
        <begin position="175"/>
        <end position="285"/>
    </location>
</feature>
<feature type="compositionally biased region" description="Polar residues" evidence="1">
    <location>
        <begin position="424"/>
        <end position="436"/>
    </location>
</feature>
<dbReference type="EMBL" id="MU154682">
    <property type="protein sequence ID" value="KAF9489132.1"/>
    <property type="molecule type" value="Genomic_DNA"/>
</dbReference>
<feature type="compositionally biased region" description="Polar residues" evidence="1">
    <location>
        <begin position="258"/>
        <end position="269"/>
    </location>
</feature>
<evidence type="ECO:0000313" key="3">
    <source>
        <dbReference type="Proteomes" id="UP000807025"/>
    </source>
</evidence>
<feature type="compositionally biased region" description="Basic residues" evidence="1">
    <location>
        <begin position="321"/>
        <end position="333"/>
    </location>
</feature>
<dbReference type="AlphaFoldDB" id="A0A9P5ZIZ5"/>
<organism evidence="2 3">
    <name type="scientific">Pleurotus eryngii</name>
    <name type="common">Boletus of the steppes</name>
    <dbReference type="NCBI Taxonomy" id="5323"/>
    <lineage>
        <taxon>Eukaryota</taxon>
        <taxon>Fungi</taxon>
        <taxon>Dikarya</taxon>
        <taxon>Basidiomycota</taxon>
        <taxon>Agaricomycotina</taxon>
        <taxon>Agaricomycetes</taxon>
        <taxon>Agaricomycetidae</taxon>
        <taxon>Agaricales</taxon>
        <taxon>Pleurotineae</taxon>
        <taxon>Pleurotaceae</taxon>
        <taxon>Pleurotus</taxon>
    </lineage>
</organism>
<feature type="region of interest" description="Disordered" evidence="1">
    <location>
        <begin position="321"/>
        <end position="446"/>
    </location>
</feature>
<reference evidence="2" key="1">
    <citation type="submission" date="2020-11" db="EMBL/GenBank/DDBJ databases">
        <authorList>
            <consortium name="DOE Joint Genome Institute"/>
            <person name="Ahrendt S."/>
            <person name="Riley R."/>
            <person name="Andreopoulos W."/>
            <person name="Labutti K."/>
            <person name="Pangilinan J."/>
            <person name="Ruiz-Duenas F.J."/>
            <person name="Barrasa J.M."/>
            <person name="Sanchez-Garcia M."/>
            <person name="Camarero S."/>
            <person name="Miyauchi S."/>
            <person name="Serrano A."/>
            <person name="Linde D."/>
            <person name="Babiker R."/>
            <person name="Drula E."/>
            <person name="Ayuso-Fernandez I."/>
            <person name="Pacheco R."/>
            <person name="Padilla G."/>
            <person name="Ferreira P."/>
            <person name="Barriuso J."/>
            <person name="Kellner H."/>
            <person name="Castanera R."/>
            <person name="Alfaro M."/>
            <person name="Ramirez L."/>
            <person name="Pisabarro A.G."/>
            <person name="Kuo A."/>
            <person name="Tritt A."/>
            <person name="Lipzen A."/>
            <person name="He G."/>
            <person name="Yan M."/>
            <person name="Ng V."/>
            <person name="Cullen D."/>
            <person name="Martin F."/>
            <person name="Rosso M.-N."/>
            <person name="Henrissat B."/>
            <person name="Hibbett D."/>
            <person name="Martinez A.T."/>
            <person name="Grigoriev I.V."/>
        </authorList>
    </citation>
    <scope>NUCLEOTIDE SEQUENCE</scope>
    <source>
        <strain evidence="2">ATCC 90797</strain>
    </source>
</reference>
<accession>A0A9P5ZIZ5</accession>
<feature type="compositionally biased region" description="Basic residues" evidence="1">
    <location>
        <begin position="221"/>
        <end position="232"/>
    </location>
</feature>
<dbReference type="Proteomes" id="UP000807025">
    <property type="component" value="Unassembled WGS sequence"/>
</dbReference>
<evidence type="ECO:0000256" key="1">
    <source>
        <dbReference type="SAM" id="MobiDB-lite"/>
    </source>
</evidence>
<feature type="compositionally biased region" description="Acidic residues" evidence="1">
    <location>
        <begin position="199"/>
        <end position="216"/>
    </location>
</feature>
<keyword evidence="3" id="KW-1185">Reference proteome</keyword>